<dbReference type="InterPro" id="IPR050832">
    <property type="entry name" value="Bact_Acetyltransf"/>
</dbReference>
<evidence type="ECO:0000313" key="4">
    <source>
        <dbReference type="EMBL" id="UWZ85962.1"/>
    </source>
</evidence>
<evidence type="ECO:0000256" key="1">
    <source>
        <dbReference type="ARBA" id="ARBA00022679"/>
    </source>
</evidence>
<dbReference type="AlphaFoldDB" id="A0A9J7BVZ1"/>
<evidence type="ECO:0000256" key="2">
    <source>
        <dbReference type="ARBA" id="ARBA00023315"/>
    </source>
</evidence>
<dbReference type="SUPFAM" id="SSF55729">
    <property type="entry name" value="Acyl-CoA N-acyltransferases (Nat)"/>
    <property type="match status" value="1"/>
</dbReference>
<name>A0A9J7BVZ1_9BACT</name>
<feature type="domain" description="N-acetyltransferase" evidence="3">
    <location>
        <begin position="15"/>
        <end position="190"/>
    </location>
</feature>
<keyword evidence="1" id="KW-0808">Transferase</keyword>
<dbReference type="Pfam" id="PF13673">
    <property type="entry name" value="Acetyltransf_10"/>
    <property type="match status" value="1"/>
</dbReference>
<evidence type="ECO:0000313" key="5">
    <source>
        <dbReference type="Proteomes" id="UP001059380"/>
    </source>
</evidence>
<dbReference type="GO" id="GO:0016747">
    <property type="term" value="F:acyltransferase activity, transferring groups other than amino-acyl groups"/>
    <property type="evidence" value="ECO:0007669"/>
    <property type="project" value="InterPro"/>
</dbReference>
<organism evidence="4 5">
    <name type="scientific">Occallatibacter riparius</name>
    <dbReference type="NCBI Taxonomy" id="1002689"/>
    <lineage>
        <taxon>Bacteria</taxon>
        <taxon>Pseudomonadati</taxon>
        <taxon>Acidobacteriota</taxon>
        <taxon>Terriglobia</taxon>
        <taxon>Terriglobales</taxon>
        <taxon>Acidobacteriaceae</taxon>
        <taxon>Occallatibacter</taxon>
    </lineage>
</organism>
<keyword evidence="2" id="KW-0012">Acyltransferase</keyword>
<dbReference type="Gene3D" id="3.40.630.30">
    <property type="match status" value="1"/>
</dbReference>
<proteinExistence type="predicted"/>
<gene>
    <name evidence="4" type="ORF">MOP44_08450</name>
</gene>
<dbReference type="InterPro" id="IPR016181">
    <property type="entry name" value="Acyl_CoA_acyltransferase"/>
</dbReference>
<sequence length="194" mass="21153">MNAGQGSPQPNHARFRLRLATEDDLPSLHTLIEASVRVLQAGDYTSAQMESALGTVLGVDTQLIRDRTYFIAETSDAPSRFAGCGGWSYRKTLFGADRGPYREPDLLDPRTDAAKVRAIFVHPDFARQGLGSLILATVEDAARKDGFTRFEMGSTLTGVPLYRLKGYIEVERIAVPLGNGEALPVVKMIKSSPV</sequence>
<dbReference type="PROSITE" id="PS51186">
    <property type="entry name" value="GNAT"/>
    <property type="match status" value="1"/>
</dbReference>
<dbReference type="Proteomes" id="UP001059380">
    <property type="component" value="Chromosome"/>
</dbReference>
<dbReference type="PANTHER" id="PTHR43877">
    <property type="entry name" value="AMINOALKYLPHOSPHONATE N-ACETYLTRANSFERASE-RELATED-RELATED"/>
    <property type="match status" value="1"/>
</dbReference>
<dbReference type="KEGG" id="orp:MOP44_08450"/>
<protein>
    <submittedName>
        <fullName evidence="4">GNAT family N-acetyltransferase</fullName>
    </submittedName>
</protein>
<dbReference type="PANTHER" id="PTHR43877:SF1">
    <property type="entry name" value="ACETYLTRANSFERASE"/>
    <property type="match status" value="1"/>
</dbReference>
<dbReference type="RefSeq" id="WP_260795596.1">
    <property type="nucleotide sequence ID" value="NZ_CP093313.1"/>
</dbReference>
<dbReference type="EMBL" id="CP093313">
    <property type="protein sequence ID" value="UWZ85962.1"/>
    <property type="molecule type" value="Genomic_DNA"/>
</dbReference>
<dbReference type="InterPro" id="IPR000182">
    <property type="entry name" value="GNAT_dom"/>
</dbReference>
<dbReference type="CDD" id="cd04301">
    <property type="entry name" value="NAT_SF"/>
    <property type="match status" value="1"/>
</dbReference>
<keyword evidence="5" id="KW-1185">Reference proteome</keyword>
<accession>A0A9J7BVZ1</accession>
<evidence type="ECO:0000259" key="3">
    <source>
        <dbReference type="PROSITE" id="PS51186"/>
    </source>
</evidence>
<reference evidence="4" key="1">
    <citation type="submission" date="2021-04" db="EMBL/GenBank/DDBJ databases">
        <title>Phylogenetic analysis of Acidobacteriaceae.</title>
        <authorList>
            <person name="Qiu L."/>
            <person name="Zhang Q."/>
        </authorList>
    </citation>
    <scope>NUCLEOTIDE SEQUENCE</scope>
    <source>
        <strain evidence="4">DSM 25168</strain>
    </source>
</reference>